<evidence type="ECO:0000256" key="6">
    <source>
        <dbReference type="PIRSR" id="PIRSR615500-1"/>
    </source>
</evidence>
<dbReference type="Pfam" id="PF00082">
    <property type="entry name" value="Peptidase_S8"/>
    <property type="match status" value="1"/>
</dbReference>
<dbReference type="InterPro" id="IPR041469">
    <property type="entry name" value="Subtilisin-like_FN3"/>
</dbReference>
<dbReference type="CDD" id="cd04852">
    <property type="entry name" value="Peptidases_S8_3"/>
    <property type="match status" value="1"/>
</dbReference>
<dbReference type="InterPro" id="IPR023828">
    <property type="entry name" value="Peptidase_S8_Ser-AS"/>
</dbReference>
<dbReference type="Pfam" id="PF05922">
    <property type="entry name" value="Inhibitor_I9"/>
    <property type="match status" value="1"/>
</dbReference>
<dbReference type="Gene3D" id="3.50.30.30">
    <property type="match status" value="1"/>
</dbReference>
<evidence type="ECO:0000313" key="12">
    <source>
        <dbReference type="Proteomes" id="UP001443914"/>
    </source>
</evidence>
<evidence type="ECO:0000256" key="3">
    <source>
        <dbReference type="ARBA" id="ARBA00022729"/>
    </source>
</evidence>
<dbReference type="Pfam" id="PF17766">
    <property type="entry name" value="fn3_6"/>
    <property type="match status" value="1"/>
</dbReference>
<dbReference type="InterPro" id="IPR045051">
    <property type="entry name" value="SBT"/>
</dbReference>
<evidence type="ECO:0000313" key="11">
    <source>
        <dbReference type="EMBL" id="KAK9757249.1"/>
    </source>
</evidence>
<organism evidence="11 12">
    <name type="scientific">Saponaria officinalis</name>
    <name type="common">Common soapwort</name>
    <name type="synonym">Lychnis saponaria</name>
    <dbReference type="NCBI Taxonomy" id="3572"/>
    <lineage>
        <taxon>Eukaryota</taxon>
        <taxon>Viridiplantae</taxon>
        <taxon>Streptophyta</taxon>
        <taxon>Embryophyta</taxon>
        <taxon>Tracheophyta</taxon>
        <taxon>Spermatophyta</taxon>
        <taxon>Magnoliopsida</taxon>
        <taxon>eudicotyledons</taxon>
        <taxon>Gunneridae</taxon>
        <taxon>Pentapetalae</taxon>
        <taxon>Caryophyllales</taxon>
        <taxon>Caryophyllaceae</taxon>
        <taxon>Caryophylleae</taxon>
        <taxon>Saponaria</taxon>
    </lineage>
</organism>
<keyword evidence="12" id="KW-1185">Reference proteome</keyword>
<keyword evidence="5 7" id="KW-0720">Serine protease</keyword>
<evidence type="ECO:0000259" key="9">
    <source>
        <dbReference type="Pfam" id="PF05922"/>
    </source>
</evidence>
<keyword evidence="3" id="KW-0732">Signal</keyword>
<dbReference type="PROSITE" id="PS51892">
    <property type="entry name" value="SUBTILASE"/>
    <property type="match status" value="1"/>
</dbReference>
<dbReference type="AlphaFoldDB" id="A0AAW1NEV6"/>
<dbReference type="PRINTS" id="PR00723">
    <property type="entry name" value="SUBTILISIN"/>
</dbReference>
<protein>
    <submittedName>
        <fullName evidence="11">Uncharacterized protein</fullName>
    </submittedName>
</protein>
<feature type="domain" description="Subtilisin-like protease fibronectin type-III" evidence="10">
    <location>
        <begin position="569"/>
        <end position="669"/>
    </location>
</feature>
<feature type="active site" description="Charge relay system" evidence="6 7">
    <location>
        <position position="75"/>
    </location>
</feature>
<accession>A0AAW1NEV6</accession>
<evidence type="ECO:0000256" key="7">
    <source>
        <dbReference type="PROSITE-ProRule" id="PRU01240"/>
    </source>
</evidence>
<keyword evidence="2 7" id="KW-0645">Protease</keyword>
<name>A0AAW1NEV6_SAPOF</name>
<feature type="domain" description="Inhibitor I9" evidence="9">
    <location>
        <begin position="2"/>
        <end position="45"/>
    </location>
</feature>
<dbReference type="InterPro" id="IPR037045">
    <property type="entry name" value="S8pro/Inhibitor_I9_sf"/>
</dbReference>
<feature type="non-terminal residue" evidence="11">
    <location>
        <position position="1"/>
    </location>
</feature>
<comment type="caution">
    <text evidence="11">The sequence shown here is derived from an EMBL/GenBank/DDBJ whole genome shotgun (WGS) entry which is preliminary data.</text>
</comment>
<dbReference type="InterPro" id="IPR010259">
    <property type="entry name" value="S8pro/Inhibitor_I9"/>
</dbReference>
<evidence type="ECO:0000259" key="10">
    <source>
        <dbReference type="Pfam" id="PF17766"/>
    </source>
</evidence>
<sequence>RETLIRSYGRSFNGFSAKLTQQEIENLKSVNGVVSVFPSRTLELQTTRSWDFLGLPEPTLEQQNVESNIVVGVLDTGIWPESPSFNDFGLSPVPDRWKGVCKGGLNFTCNNLSKIGKSRVKLIGARSYFEDARDKIGHGTHCASVIAGTKVHNTSFYGMAKGTARGGVPSSRIAMYKVCHTKNCSESDILAAFDDAIADGVDLISISIGGNSTEMYSSAIAIGSFHAMAKGILTVQAAGNAGNQYGITGSVEPWIFSVAASSTDRRIVTKLVLGNGTIITGSSINTFTLEKDMYPLVNPTIYGFYKEKPILNTIVCIYSWDHNSVKGKIVVTEKPVLAKYFLREGAIGIVLVTSPQDVSSPLPVPAVLISPADYAVVASYLNSTNPRATILKSETIKNLRAPLVASFSSRGPNKIASDVLKPDISAPGVEILAAYSPIGNVTSAEYDKRRVSYNILSGTSMACPHVAAAAAFVKSHHLNWSPSAIKSALMTSSRPMNPLQNPGGEFAYGSGHINPVAAINPGLVYETTRDDYLPFLCKLSYTKEQIYLISRNKTFTCPSESVGKLTPKDVNYPSMSIKLNISDSAKPFKVEFQRTVTNVGLANSTYTSKVESNNKIKVTVKPNTLSFKSLRERKSFTVTVVGEGLLHSSVKSASLVWSDGVHSVRSPIILY</sequence>
<gene>
    <name evidence="11" type="ORF">RND81_01G151600</name>
</gene>
<dbReference type="PANTHER" id="PTHR10795">
    <property type="entry name" value="PROPROTEIN CONVERTASE SUBTILISIN/KEXIN"/>
    <property type="match status" value="1"/>
</dbReference>
<dbReference type="Gene3D" id="3.30.70.80">
    <property type="entry name" value="Peptidase S8 propeptide/proteinase inhibitor I9"/>
    <property type="match status" value="1"/>
</dbReference>
<dbReference type="GO" id="GO:0004252">
    <property type="term" value="F:serine-type endopeptidase activity"/>
    <property type="evidence" value="ECO:0007669"/>
    <property type="project" value="UniProtKB-UniRule"/>
</dbReference>
<comment type="similarity">
    <text evidence="1 7">Belongs to the peptidase S8 family.</text>
</comment>
<dbReference type="Gene3D" id="3.40.50.200">
    <property type="entry name" value="Peptidase S8/S53 domain"/>
    <property type="match status" value="1"/>
</dbReference>
<dbReference type="InterPro" id="IPR015500">
    <property type="entry name" value="Peptidase_S8_subtilisin-rel"/>
</dbReference>
<evidence type="ECO:0000259" key="8">
    <source>
        <dbReference type="Pfam" id="PF00082"/>
    </source>
</evidence>
<dbReference type="SUPFAM" id="SSF52743">
    <property type="entry name" value="Subtilisin-like"/>
    <property type="match status" value="1"/>
</dbReference>
<feature type="active site" description="Charge relay system" evidence="6 7">
    <location>
        <position position="138"/>
    </location>
</feature>
<feature type="non-terminal residue" evidence="11">
    <location>
        <position position="671"/>
    </location>
</feature>
<feature type="active site" description="Charge relay system" evidence="6 7">
    <location>
        <position position="460"/>
    </location>
</feature>
<evidence type="ECO:0000256" key="2">
    <source>
        <dbReference type="ARBA" id="ARBA00022670"/>
    </source>
</evidence>
<dbReference type="InterPro" id="IPR034197">
    <property type="entry name" value="Peptidases_S8_3"/>
</dbReference>
<dbReference type="Gene3D" id="2.60.40.2310">
    <property type="match status" value="1"/>
</dbReference>
<dbReference type="InterPro" id="IPR036852">
    <property type="entry name" value="Peptidase_S8/S53_dom_sf"/>
</dbReference>
<proteinExistence type="inferred from homology"/>
<dbReference type="InterPro" id="IPR000209">
    <property type="entry name" value="Peptidase_S8/S53_dom"/>
</dbReference>
<feature type="domain" description="Peptidase S8/S53" evidence="8">
    <location>
        <begin position="67"/>
        <end position="511"/>
    </location>
</feature>
<reference evidence="11" key="1">
    <citation type="submission" date="2024-03" db="EMBL/GenBank/DDBJ databases">
        <title>WGS assembly of Saponaria officinalis var. Norfolk2.</title>
        <authorList>
            <person name="Jenkins J."/>
            <person name="Shu S."/>
            <person name="Grimwood J."/>
            <person name="Barry K."/>
            <person name="Goodstein D."/>
            <person name="Schmutz J."/>
            <person name="Leebens-Mack J."/>
            <person name="Osbourn A."/>
        </authorList>
    </citation>
    <scope>NUCLEOTIDE SEQUENCE [LARGE SCALE GENOMIC DNA]</scope>
    <source>
        <strain evidence="11">JIC</strain>
    </source>
</reference>
<evidence type="ECO:0000256" key="4">
    <source>
        <dbReference type="ARBA" id="ARBA00022801"/>
    </source>
</evidence>
<dbReference type="GO" id="GO:0006508">
    <property type="term" value="P:proteolysis"/>
    <property type="evidence" value="ECO:0007669"/>
    <property type="project" value="UniProtKB-KW"/>
</dbReference>
<dbReference type="EMBL" id="JBDFQZ010000001">
    <property type="protein sequence ID" value="KAK9757249.1"/>
    <property type="molecule type" value="Genomic_DNA"/>
</dbReference>
<evidence type="ECO:0000256" key="5">
    <source>
        <dbReference type="ARBA" id="ARBA00022825"/>
    </source>
</evidence>
<dbReference type="PROSITE" id="PS00137">
    <property type="entry name" value="SUBTILASE_HIS"/>
    <property type="match status" value="1"/>
</dbReference>
<dbReference type="Proteomes" id="UP001443914">
    <property type="component" value="Unassembled WGS sequence"/>
</dbReference>
<dbReference type="InterPro" id="IPR022398">
    <property type="entry name" value="Peptidase_S8_His-AS"/>
</dbReference>
<dbReference type="CDD" id="cd02120">
    <property type="entry name" value="PA_subtilisin_like"/>
    <property type="match status" value="1"/>
</dbReference>
<evidence type="ECO:0000256" key="1">
    <source>
        <dbReference type="ARBA" id="ARBA00011073"/>
    </source>
</evidence>
<dbReference type="PROSITE" id="PS00138">
    <property type="entry name" value="SUBTILASE_SER"/>
    <property type="match status" value="1"/>
</dbReference>
<keyword evidence="4 7" id="KW-0378">Hydrolase</keyword>